<dbReference type="CDD" id="cd12797">
    <property type="entry name" value="M23_peptidase"/>
    <property type="match status" value="1"/>
</dbReference>
<dbReference type="InterPro" id="IPR011055">
    <property type="entry name" value="Dup_hybrid_motif"/>
</dbReference>
<evidence type="ECO:0000256" key="2">
    <source>
        <dbReference type="SAM" id="Phobius"/>
    </source>
</evidence>
<keyword evidence="2" id="KW-1133">Transmembrane helix</keyword>
<proteinExistence type="predicted"/>
<feature type="domain" description="M23ase beta-sheet core" evidence="3">
    <location>
        <begin position="154"/>
        <end position="254"/>
    </location>
</feature>
<dbReference type="PANTHER" id="PTHR21666:SF270">
    <property type="entry name" value="MUREIN HYDROLASE ACTIVATOR ENVC"/>
    <property type="match status" value="1"/>
</dbReference>
<dbReference type="InterPro" id="IPR016047">
    <property type="entry name" value="M23ase_b-sheet_dom"/>
</dbReference>
<dbReference type="Gene3D" id="2.70.70.10">
    <property type="entry name" value="Glucose Permease (Domain IIA)"/>
    <property type="match status" value="1"/>
</dbReference>
<feature type="compositionally biased region" description="Basic and acidic residues" evidence="1">
    <location>
        <begin position="66"/>
        <end position="80"/>
    </location>
</feature>
<organism evidence="4 5">
    <name type="scientific">Clostridium hominis</name>
    <dbReference type="NCBI Taxonomy" id="2763036"/>
    <lineage>
        <taxon>Bacteria</taxon>
        <taxon>Bacillati</taxon>
        <taxon>Bacillota</taxon>
        <taxon>Clostridia</taxon>
        <taxon>Eubacteriales</taxon>
        <taxon>Clostridiaceae</taxon>
        <taxon>Clostridium</taxon>
    </lineage>
</organism>
<feature type="compositionally biased region" description="Acidic residues" evidence="1">
    <location>
        <begin position="89"/>
        <end position="99"/>
    </location>
</feature>
<dbReference type="Pfam" id="PF01551">
    <property type="entry name" value="Peptidase_M23"/>
    <property type="match status" value="1"/>
</dbReference>
<keyword evidence="5" id="KW-1185">Reference proteome</keyword>
<gene>
    <name evidence="4" type="ORF">H8S20_14925</name>
</gene>
<feature type="compositionally biased region" description="Polar residues" evidence="1">
    <location>
        <begin position="52"/>
        <end position="65"/>
    </location>
</feature>
<evidence type="ECO:0000256" key="1">
    <source>
        <dbReference type="SAM" id="MobiDB-lite"/>
    </source>
</evidence>
<evidence type="ECO:0000259" key="3">
    <source>
        <dbReference type="Pfam" id="PF01551"/>
    </source>
</evidence>
<dbReference type="InterPro" id="IPR050570">
    <property type="entry name" value="Cell_wall_metabolism_enzyme"/>
</dbReference>
<protein>
    <submittedName>
        <fullName evidence="4">M23 family metallopeptidase</fullName>
    </submittedName>
</protein>
<feature type="transmembrane region" description="Helical" evidence="2">
    <location>
        <begin position="17"/>
        <end position="37"/>
    </location>
</feature>
<keyword evidence="2" id="KW-0812">Transmembrane</keyword>
<dbReference type="RefSeq" id="WP_186860591.1">
    <property type="nucleotide sequence ID" value="NZ_JACOOO010000035.1"/>
</dbReference>
<dbReference type="PANTHER" id="PTHR21666">
    <property type="entry name" value="PEPTIDASE-RELATED"/>
    <property type="match status" value="1"/>
</dbReference>
<dbReference type="Proteomes" id="UP000596929">
    <property type="component" value="Unassembled WGS sequence"/>
</dbReference>
<dbReference type="SUPFAM" id="SSF51261">
    <property type="entry name" value="Duplicated hybrid motif"/>
    <property type="match status" value="1"/>
</dbReference>
<evidence type="ECO:0000313" key="4">
    <source>
        <dbReference type="EMBL" id="MBC5630155.1"/>
    </source>
</evidence>
<keyword evidence="2" id="KW-0472">Membrane</keyword>
<name>A0ABR7DGA6_9CLOT</name>
<comment type="caution">
    <text evidence="4">The sequence shown here is derived from an EMBL/GenBank/DDBJ whole genome shotgun (WGS) entry which is preliminary data.</text>
</comment>
<feature type="region of interest" description="Disordered" evidence="1">
    <location>
        <begin position="52"/>
        <end position="99"/>
    </location>
</feature>
<dbReference type="EMBL" id="JACOOO010000035">
    <property type="protein sequence ID" value="MBC5630155.1"/>
    <property type="molecule type" value="Genomic_DNA"/>
</dbReference>
<evidence type="ECO:0000313" key="5">
    <source>
        <dbReference type="Proteomes" id="UP000596929"/>
    </source>
</evidence>
<accession>A0ABR7DGA6</accession>
<sequence>MNLNNKDKVKDFFRREGFYFILLICLCIVAVVAAFTIKKNNELKQSNDHNNEFTLNVEDSTNDSAETSRNEMPNADRVENGDNVAEGSNELDEVANNEEVDDYTEVADNTEDVPVSNTVTEVVFQLPLEGMISREYKEMVRLQNSESGTVDRTRRGIDLSASVGTAVNAAAEGKVIEVSKSTEDGNFIVIEHTNGLKTKYANLDGEVSVAVGDTVSAGDQIGIVGNSSMIFTSEVCGDVLNLQVEDSEGNQVNPSDYFSF</sequence>
<reference evidence="4 5" key="1">
    <citation type="submission" date="2020-08" db="EMBL/GenBank/DDBJ databases">
        <title>Genome public.</title>
        <authorList>
            <person name="Liu C."/>
            <person name="Sun Q."/>
        </authorList>
    </citation>
    <scope>NUCLEOTIDE SEQUENCE [LARGE SCALE GENOMIC DNA]</scope>
    <source>
        <strain evidence="4 5">NSJ-6</strain>
    </source>
</reference>